<organism evidence="2 3">
    <name type="scientific">Scyliorhinus torazame</name>
    <name type="common">Cloudy catshark</name>
    <name type="synonym">Catulus torazame</name>
    <dbReference type="NCBI Taxonomy" id="75743"/>
    <lineage>
        <taxon>Eukaryota</taxon>
        <taxon>Metazoa</taxon>
        <taxon>Chordata</taxon>
        <taxon>Craniata</taxon>
        <taxon>Vertebrata</taxon>
        <taxon>Chondrichthyes</taxon>
        <taxon>Elasmobranchii</taxon>
        <taxon>Galeomorphii</taxon>
        <taxon>Galeoidea</taxon>
        <taxon>Carcharhiniformes</taxon>
        <taxon>Scyliorhinidae</taxon>
        <taxon>Scyliorhinus</taxon>
    </lineage>
</organism>
<sequence length="108" mass="11557">MSCYCGLSLEQIKLHFQNGTTESACRGLGNEGPRINCNSCHFTEAKPETAVTTEHNPGDEAADNADDATADEQTEGDTVDGGELEGDEILEEVDGVEDDFDDEGTDEL</sequence>
<name>A0A401PXJ2_SCYTO</name>
<keyword evidence="3" id="KW-1185">Reference proteome</keyword>
<dbReference type="Proteomes" id="UP000288216">
    <property type="component" value="Unassembled WGS sequence"/>
</dbReference>
<dbReference type="AlphaFoldDB" id="A0A401PXJ2"/>
<comment type="caution">
    <text evidence="2">The sequence shown here is derived from an EMBL/GenBank/DDBJ whole genome shotgun (WGS) entry which is preliminary data.</text>
</comment>
<evidence type="ECO:0000256" key="1">
    <source>
        <dbReference type="SAM" id="MobiDB-lite"/>
    </source>
</evidence>
<accession>A0A401PXJ2</accession>
<evidence type="ECO:0000313" key="3">
    <source>
        <dbReference type="Proteomes" id="UP000288216"/>
    </source>
</evidence>
<feature type="compositionally biased region" description="Acidic residues" evidence="1">
    <location>
        <begin position="60"/>
        <end position="108"/>
    </location>
</feature>
<reference evidence="2 3" key="1">
    <citation type="journal article" date="2018" name="Nat. Ecol. Evol.">
        <title>Shark genomes provide insights into elasmobranch evolution and the origin of vertebrates.</title>
        <authorList>
            <person name="Hara Y"/>
            <person name="Yamaguchi K"/>
            <person name="Onimaru K"/>
            <person name="Kadota M"/>
            <person name="Koyanagi M"/>
            <person name="Keeley SD"/>
            <person name="Tatsumi K"/>
            <person name="Tanaka K"/>
            <person name="Motone F"/>
            <person name="Kageyama Y"/>
            <person name="Nozu R"/>
            <person name="Adachi N"/>
            <person name="Nishimura O"/>
            <person name="Nakagawa R"/>
            <person name="Tanegashima C"/>
            <person name="Kiyatake I"/>
            <person name="Matsumoto R"/>
            <person name="Murakumo K"/>
            <person name="Nishida K"/>
            <person name="Terakita A"/>
            <person name="Kuratani S"/>
            <person name="Sato K"/>
            <person name="Hyodo S Kuraku.S."/>
        </authorList>
    </citation>
    <scope>NUCLEOTIDE SEQUENCE [LARGE SCALE GENOMIC DNA]</scope>
</reference>
<protein>
    <submittedName>
        <fullName evidence="2">Uncharacterized protein</fullName>
    </submittedName>
</protein>
<evidence type="ECO:0000313" key="2">
    <source>
        <dbReference type="EMBL" id="GCB77855.1"/>
    </source>
</evidence>
<proteinExistence type="predicted"/>
<feature type="region of interest" description="Disordered" evidence="1">
    <location>
        <begin position="48"/>
        <end position="108"/>
    </location>
</feature>
<dbReference type="EMBL" id="BFAA01012985">
    <property type="protein sequence ID" value="GCB77855.1"/>
    <property type="molecule type" value="Genomic_DNA"/>
</dbReference>
<gene>
    <name evidence="2" type="ORF">scyTo_0018523</name>
</gene>